<dbReference type="EC" id="2.1.1.-" evidence="3"/>
<dbReference type="SUPFAM" id="SSF53335">
    <property type="entry name" value="S-adenosyl-L-methionine-dependent methyltransferases"/>
    <property type="match status" value="1"/>
</dbReference>
<accession>A0ABV8Q261</accession>
<dbReference type="EMBL" id="JBHSCN010000001">
    <property type="protein sequence ID" value="MFC4241798.1"/>
    <property type="molecule type" value="Genomic_DNA"/>
</dbReference>
<dbReference type="GO" id="GO:0032259">
    <property type="term" value="P:methylation"/>
    <property type="evidence" value="ECO:0007669"/>
    <property type="project" value="UniProtKB-KW"/>
</dbReference>
<dbReference type="CDD" id="cd02440">
    <property type="entry name" value="AdoMet_MTases"/>
    <property type="match status" value="1"/>
</dbReference>
<evidence type="ECO:0000313" key="3">
    <source>
        <dbReference type="EMBL" id="MFC4241798.1"/>
    </source>
</evidence>
<keyword evidence="4" id="KW-1185">Reference proteome</keyword>
<dbReference type="Proteomes" id="UP001595900">
    <property type="component" value="Unassembled WGS sequence"/>
</dbReference>
<keyword evidence="1" id="KW-1133">Transmembrane helix</keyword>
<organism evidence="3 4">
    <name type="scientific">Gryllotalpicola reticulitermitis</name>
    <dbReference type="NCBI Taxonomy" id="1184153"/>
    <lineage>
        <taxon>Bacteria</taxon>
        <taxon>Bacillati</taxon>
        <taxon>Actinomycetota</taxon>
        <taxon>Actinomycetes</taxon>
        <taxon>Micrococcales</taxon>
        <taxon>Microbacteriaceae</taxon>
        <taxon>Gryllotalpicola</taxon>
    </lineage>
</organism>
<comment type="caution">
    <text evidence="3">The sequence shown here is derived from an EMBL/GenBank/DDBJ whole genome shotgun (WGS) entry which is preliminary data.</text>
</comment>
<feature type="transmembrane region" description="Helical" evidence="1">
    <location>
        <begin position="20"/>
        <end position="40"/>
    </location>
</feature>
<proteinExistence type="predicted"/>
<dbReference type="PANTHER" id="PTHR45277:SF1">
    <property type="entry name" value="EXPRESSED PROTEIN"/>
    <property type="match status" value="1"/>
</dbReference>
<reference evidence="4" key="1">
    <citation type="journal article" date="2019" name="Int. J. Syst. Evol. Microbiol.">
        <title>The Global Catalogue of Microorganisms (GCM) 10K type strain sequencing project: providing services to taxonomists for standard genome sequencing and annotation.</title>
        <authorList>
            <consortium name="The Broad Institute Genomics Platform"/>
            <consortium name="The Broad Institute Genome Sequencing Center for Infectious Disease"/>
            <person name="Wu L."/>
            <person name="Ma J."/>
        </authorList>
    </citation>
    <scope>NUCLEOTIDE SEQUENCE [LARGE SCALE GENOMIC DNA]</scope>
    <source>
        <strain evidence="4">CGMCC 1.10363</strain>
    </source>
</reference>
<feature type="transmembrane region" description="Helical" evidence="1">
    <location>
        <begin position="46"/>
        <end position="67"/>
    </location>
</feature>
<keyword evidence="3" id="KW-0808">Transferase</keyword>
<evidence type="ECO:0000259" key="2">
    <source>
        <dbReference type="Pfam" id="PF08241"/>
    </source>
</evidence>
<gene>
    <name evidence="3" type="ORF">ACFOYW_00310</name>
</gene>
<dbReference type="InterPro" id="IPR013216">
    <property type="entry name" value="Methyltransf_11"/>
</dbReference>
<dbReference type="Gene3D" id="3.40.50.150">
    <property type="entry name" value="Vaccinia Virus protein VP39"/>
    <property type="match status" value="1"/>
</dbReference>
<evidence type="ECO:0000256" key="1">
    <source>
        <dbReference type="SAM" id="Phobius"/>
    </source>
</evidence>
<name>A0ABV8Q261_9MICO</name>
<evidence type="ECO:0000313" key="4">
    <source>
        <dbReference type="Proteomes" id="UP001595900"/>
    </source>
</evidence>
<dbReference type="PANTHER" id="PTHR45277">
    <property type="entry name" value="EXPRESSED PROTEIN"/>
    <property type="match status" value="1"/>
</dbReference>
<dbReference type="InterPro" id="IPR029063">
    <property type="entry name" value="SAM-dependent_MTases_sf"/>
</dbReference>
<keyword evidence="1" id="KW-0812">Transmembrane</keyword>
<sequence length="253" mass="27562">MAVRGRPAGSYGIDAAWVPWMWVGYTILYGLLALGSFAWWDNPWWLGVLFVLIAATCAAGAALYWYVTLRGKFLAWATLLDDVALGDGELALDLGCGHGAVAIEVARRNPGTVVNGIDLWRSIDQSGNSPEAFLRNADLNGVRDRITVATGDMTRLPYGEDVFALVTASLAIHNIPTAAGRREAVAEAWRVLRPGGTLLVTDIRRTAEYASVLRDAGADVASPVSLGWRMWWSGPWMKTRRLTAVKPHPTTVR</sequence>
<dbReference type="GO" id="GO:0008168">
    <property type="term" value="F:methyltransferase activity"/>
    <property type="evidence" value="ECO:0007669"/>
    <property type="project" value="UniProtKB-KW"/>
</dbReference>
<keyword evidence="3" id="KW-0489">Methyltransferase</keyword>
<feature type="domain" description="Methyltransferase type 11" evidence="2">
    <location>
        <begin position="92"/>
        <end position="199"/>
    </location>
</feature>
<protein>
    <submittedName>
        <fullName evidence="3">Class I SAM-dependent methyltransferase</fullName>
        <ecNumber evidence="3">2.1.1.-</ecNumber>
    </submittedName>
</protein>
<keyword evidence="1" id="KW-0472">Membrane</keyword>
<dbReference type="Pfam" id="PF08241">
    <property type="entry name" value="Methyltransf_11"/>
    <property type="match status" value="1"/>
</dbReference>
<dbReference type="RefSeq" id="WP_390226545.1">
    <property type="nucleotide sequence ID" value="NZ_JBHSCN010000001.1"/>
</dbReference>